<keyword evidence="1" id="KW-0812">Transmembrane</keyword>
<keyword evidence="3" id="KW-1185">Reference proteome</keyword>
<evidence type="ECO:0000256" key="1">
    <source>
        <dbReference type="SAM" id="Phobius"/>
    </source>
</evidence>
<dbReference type="InterPro" id="IPR023804">
    <property type="entry name" value="DUF3792_TM"/>
</dbReference>
<dbReference type="EMBL" id="JTHP01000060">
    <property type="protein sequence ID" value="KJD43339.1"/>
    <property type="molecule type" value="Genomic_DNA"/>
</dbReference>
<dbReference type="Proteomes" id="UP000032534">
    <property type="component" value="Unassembled WGS sequence"/>
</dbReference>
<dbReference type="NCBIfam" id="TIGR04086">
    <property type="entry name" value="TIGR04086_membr"/>
    <property type="match status" value="1"/>
</dbReference>
<evidence type="ECO:0008006" key="4">
    <source>
        <dbReference type="Google" id="ProtNLM"/>
    </source>
</evidence>
<dbReference type="RefSeq" id="WP_014282978.1">
    <property type="nucleotide sequence ID" value="NZ_JTHP01000060.1"/>
</dbReference>
<keyword evidence="1" id="KW-1133">Transmembrane helix</keyword>
<sequence>MELIRRWCSFRLAHPILSGLFYAFAWMLLGAFILSLLLWLTQMQEQDLSLYTYIVHAFAMVSGGFVAGKRSTNKGWYQGGITGILYGLIVLLVGFLALDAGMNAKDLLHLGIAFIIGAGGGMFGINLSR</sequence>
<proteinExistence type="predicted"/>
<protein>
    <recommendedName>
        <fullName evidence="4">TIGR04086 family membrane protein</fullName>
    </recommendedName>
</protein>
<gene>
    <name evidence="2" type="ORF">QD47_23180</name>
</gene>
<feature type="transmembrane region" description="Helical" evidence="1">
    <location>
        <begin position="107"/>
        <end position="127"/>
    </location>
</feature>
<dbReference type="Pfam" id="PF12670">
    <property type="entry name" value="DUF3792"/>
    <property type="match status" value="1"/>
</dbReference>
<feature type="transmembrane region" description="Helical" evidence="1">
    <location>
        <begin position="50"/>
        <end position="68"/>
    </location>
</feature>
<evidence type="ECO:0000313" key="3">
    <source>
        <dbReference type="Proteomes" id="UP000032534"/>
    </source>
</evidence>
<feature type="transmembrane region" description="Helical" evidence="1">
    <location>
        <begin position="80"/>
        <end position="101"/>
    </location>
</feature>
<reference evidence="2 3" key="1">
    <citation type="submission" date="2014-11" db="EMBL/GenBank/DDBJ databases">
        <title>Draft Genome Sequences of Paenibacillus polymyxa NRRL B-30509 and Paenibacillus terrae NRRL B-30644, Strains from a Poultry Environment that Produce Tridecaptin A and Paenicidins.</title>
        <authorList>
            <person name="van Belkum M.J."/>
            <person name="Lohans C.T."/>
            <person name="Vederas J.C."/>
        </authorList>
    </citation>
    <scope>NUCLEOTIDE SEQUENCE [LARGE SCALE GENOMIC DNA]</scope>
    <source>
        <strain evidence="2 3">NRRL B-30644</strain>
    </source>
</reference>
<dbReference type="OrthoDB" id="2381657at2"/>
<comment type="caution">
    <text evidence="2">The sequence shown here is derived from an EMBL/GenBank/DDBJ whole genome shotgun (WGS) entry which is preliminary data.</text>
</comment>
<dbReference type="AlphaFoldDB" id="A0A0D7WWJ7"/>
<feature type="transmembrane region" description="Helical" evidence="1">
    <location>
        <begin position="12"/>
        <end position="38"/>
    </location>
</feature>
<keyword evidence="1" id="KW-0472">Membrane</keyword>
<name>A0A0D7WWJ7_9BACL</name>
<dbReference type="PATRIC" id="fig|159743.3.peg.5159"/>
<dbReference type="OMA" id="EQWLYHL"/>
<organism evidence="2 3">
    <name type="scientific">Paenibacillus terrae</name>
    <dbReference type="NCBI Taxonomy" id="159743"/>
    <lineage>
        <taxon>Bacteria</taxon>
        <taxon>Bacillati</taxon>
        <taxon>Bacillota</taxon>
        <taxon>Bacilli</taxon>
        <taxon>Bacillales</taxon>
        <taxon>Paenibacillaceae</taxon>
        <taxon>Paenibacillus</taxon>
    </lineage>
</organism>
<accession>A0A0D7WWJ7</accession>
<evidence type="ECO:0000313" key="2">
    <source>
        <dbReference type="EMBL" id="KJD43339.1"/>
    </source>
</evidence>